<keyword evidence="2" id="KW-0732">Signal</keyword>
<name>A0A2C5ZFQ5_9HYPO</name>
<protein>
    <submittedName>
        <fullName evidence="3">Uncharacterized protein</fullName>
    </submittedName>
</protein>
<dbReference type="EMBL" id="NJES01000095">
    <property type="protein sequence ID" value="PHH78021.1"/>
    <property type="molecule type" value="Genomic_DNA"/>
</dbReference>
<feature type="compositionally biased region" description="Polar residues" evidence="1">
    <location>
        <begin position="143"/>
        <end position="155"/>
    </location>
</feature>
<keyword evidence="4" id="KW-1185">Reference proteome</keyword>
<feature type="compositionally biased region" description="Basic and acidic residues" evidence="1">
    <location>
        <begin position="157"/>
        <end position="167"/>
    </location>
</feature>
<dbReference type="Proteomes" id="UP000226431">
    <property type="component" value="Unassembled WGS sequence"/>
</dbReference>
<feature type="compositionally biased region" description="Low complexity" evidence="1">
    <location>
        <begin position="168"/>
        <end position="180"/>
    </location>
</feature>
<sequence>MRSLGFVALIASASLAEGAVLLRRDDELSGLTTLPWTNKLEEGGKYGFLANFGDVSGTMSPATTCHAACGRKECSDPDLFKLAEVCFGPCTASTSRAVNGAVYPNAIRQAISCKILPTGWDKKKNTKADMAKWWKPATEENNWVATSSLAESTPSRPAREVTPEAEKPSATTPQSSTASPVGTTSPTATGQNPSSGASPVEVISGGVKQPVSYPVAITLVMAAFVLVW</sequence>
<comment type="caution">
    <text evidence="3">The sequence shown here is derived from an EMBL/GenBank/DDBJ whole genome shotgun (WGS) entry which is preliminary data.</text>
</comment>
<feature type="chain" id="PRO_5013219935" evidence="2">
    <location>
        <begin position="19"/>
        <end position="228"/>
    </location>
</feature>
<evidence type="ECO:0000256" key="1">
    <source>
        <dbReference type="SAM" id="MobiDB-lite"/>
    </source>
</evidence>
<evidence type="ECO:0000313" key="4">
    <source>
        <dbReference type="Proteomes" id="UP000226431"/>
    </source>
</evidence>
<gene>
    <name evidence="3" type="ORF">CDD80_7483</name>
</gene>
<proteinExistence type="predicted"/>
<feature type="region of interest" description="Disordered" evidence="1">
    <location>
        <begin position="143"/>
        <end position="201"/>
    </location>
</feature>
<dbReference type="AlphaFoldDB" id="A0A2C5ZFQ5"/>
<feature type="compositionally biased region" description="Polar residues" evidence="1">
    <location>
        <begin position="181"/>
        <end position="197"/>
    </location>
</feature>
<feature type="signal peptide" evidence="2">
    <location>
        <begin position="1"/>
        <end position="18"/>
    </location>
</feature>
<evidence type="ECO:0000313" key="3">
    <source>
        <dbReference type="EMBL" id="PHH78021.1"/>
    </source>
</evidence>
<reference evidence="3 4" key="1">
    <citation type="submission" date="2017-06" db="EMBL/GenBank/DDBJ databases">
        <title>Ant-infecting Ophiocordyceps genomes reveal a high diversity of potential behavioral manipulation genes and a possible major role for enterotoxins.</title>
        <authorList>
            <person name="De Bekker C."/>
            <person name="Evans H.C."/>
            <person name="Brachmann A."/>
            <person name="Hughes D.P."/>
        </authorList>
    </citation>
    <scope>NUCLEOTIDE SEQUENCE [LARGE SCALE GENOMIC DNA]</scope>
    <source>
        <strain evidence="3 4">Map16</strain>
    </source>
</reference>
<dbReference type="OrthoDB" id="10602890at2759"/>
<accession>A0A2C5ZFQ5</accession>
<evidence type="ECO:0000256" key="2">
    <source>
        <dbReference type="SAM" id="SignalP"/>
    </source>
</evidence>
<organism evidence="3 4">
    <name type="scientific">Ophiocordyceps camponoti-rufipedis</name>
    <dbReference type="NCBI Taxonomy" id="2004952"/>
    <lineage>
        <taxon>Eukaryota</taxon>
        <taxon>Fungi</taxon>
        <taxon>Dikarya</taxon>
        <taxon>Ascomycota</taxon>
        <taxon>Pezizomycotina</taxon>
        <taxon>Sordariomycetes</taxon>
        <taxon>Hypocreomycetidae</taxon>
        <taxon>Hypocreales</taxon>
        <taxon>Ophiocordycipitaceae</taxon>
        <taxon>Ophiocordyceps</taxon>
    </lineage>
</organism>